<dbReference type="Proteomes" id="UP000016932">
    <property type="component" value="Unassembled WGS sequence"/>
</dbReference>
<dbReference type="RefSeq" id="XP_007932672.1">
    <property type="nucleotide sequence ID" value="XM_007934481.1"/>
</dbReference>
<dbReference type="GeneID" id="19334503"/>
<accession>M2ZCE9</accession>
<name>M2ZCE9_PSEFD</name>
<gene>
    <name evidence="1" type="ORF">MYCFIDRAFT_180745</name>
</gene>
<dbReference type="KEGG" id="pfj:MYCFIDRAFT_180745"/>
<dbReference type="AlphaFoldDB" id="M2ZCE9"/>
<proteinExistence type="predicted"/>
<organism evidence="1 2">
    <name type="scientific">Pseudocercospora fijiensis (strain CIRAD86)</name>
    <name type="common">Black leaf streak disease fungus</name>
    <name type="synonym">Mycosphaerella fijiensis</name>
    <dbReference type="NCBI Taxonomy" id="383855"/>
    <lineage>
        <taxon>Eukaryota</taxon>
        <taxon>Fungi</taxon>
        <taxon>Dikarya</taxon>
        <taxon>Ascomycota</taxon>
        <taxon>Pezizomycotina</taxon>
        <taxon>Dothideomycetes</taxon>
        <taxon>Dothideomycetidae</taxon>
        <taxon>Mycosphaerellales</taxon>
        <taxon>Mycosphaerellaceae</taxon>
        <taxon>Pseudocercospora</taxon>
    </lineage>
</organism>
<reference evidence="1 2" key="1">
    <citation type="journal article" date="2012" name="PLoS Pathog.">
        <title>Diverse lifestyles and strategies of plant pathogenesis encoded in the genomes of eighteen Dothideomycetes fungi.</title>
        <authorList>
            <person name="Ohm R.A."/>
            <person name="Feau N."/>
            <person name="Henrissat B."/>
            <person name="Schoch C.L."/>
            <person name="Horwitz B.A."/>
            <person name="Barry K.W."/>
            <person name="Condon B.J."/>
            <person name="Copeland A.C."/>
            <person name="Dhillon B."/>
            <person name="Glaser F."/>
            <person name="Hesse C.N."/>
            <person name="Kosti I."/>
            <person name="LaButti K."/>
            <person name="Lindquist E.A."/>
            <person name="Lucas S."/>
            <person name="Salamov A.A."/>
            <person name="Bradshaw R.E."/>
            <person name="Ciuffetti L."/>
            <person name="Hamelin R.C."/>
            <person name="Kema G.H.J."/>
            <person name="Lawrence C."/>
            <person name="Scott J.A."/>
            <person name="Spatafora J.W."/>
            <person name="Turgeon B.G."/>
            <person name="de Wit P.J.G.M."/>
            <person name="Zhong S."/>
            <person name="Goodwin S.B."/>
            <person name="Grigoriev I.V."/>
        </authorList>
    </citation>
    <scope>NUCLEOTIDE SEQUENCE [LARGE SCALE GENOMIC DNA]</scope>
    <source>
        <strain evidence="1 2">CIRAD86</strain>
    </source>
</reference>
<protein>
    <submittedName>
        <fullName evidence="1">Uncharacterized protein</fullName>
    </submittedName>
</protein>
<dbReference type="EMBL" id="KB446576">
    <property type="protein sequence ID" value="EME76759.1"/>
    <property type="molecule type" value="Genomic_DNA"/>
</dbReference>
<dbReference type="VEuPathDB" id="FungiDB:MYCFIDRAFT_180745"/>
<evidence type="ECO:0000313" key="2">
    <source>
        <dbReference type="Proteomes" id="UP000016932"/>
    </source>
</evidence>
<evidence type="ECO:0000313" key="1">
    <source>
        <dbReference type="EMBL" id="EME76759.1"/>
    </source>
</evidence>
<dbReference type="HOGENOM" id="CLU_633296_0_0_1"/>
<sequence>MRVQIAKGVPGQRDSLAQKHRRLLVVLGSFASSSAAIWQILNQSSGGRSRAVRKLVPTHLVPRTEHLSPPTITAVLDRVGWFCEQSGAERSCVSLAVYFLHFRPIDGAFRQAATVLLAFLPFMPLPTSASGCRPPAQITTSFPVIIPGLIFSCSHLPMQRKHVVLGEFAQLLPCMLWLPNVSQLLWVLQSFVKIGRENVVSRLKYPKSFSRDPGPAPAVQKAFLFPTPLVVMGAVPGKVIHDSIPGPKSLGDPVTCIPPSSRMEVLCHVEAPSLPTLVLPQALLCQWSCRRRSFLRARGDAARRGMTSFRRLRKAHKPVVWYSSSLSSSETSWAVCNEVTSRVLLRLSEKDCLQDSRKNKNRRKDTGIKTKLPCFHPFMLCHAMLDSRSHHDSSQVFFFFSRHAMQCFTPITIHAKLSSLPCHPMLCHASLPL</sequence>
<keyword evidence="2" id="KW-1185">Reference proteome</keyword>